<feature type="transmembrane region" description="Helical" evidence="5">
    <location>
        <begin position="45"/>
        <end position="70"/>
    </location>
</feature>
<comment type="caution">
    <text evidence="7">The sequence shown here is derived from an EMBL/GenBank/DDBJ whole genome shotgun (WGS) entry which is preliminary data.</text>
</comment>
<dbReference type="Pfam" id="PF07291">
    <property type="entry name" value="MauE"/>
    <property type="match status" value="1"/>
</dbReference>
<evidence type="ECO:0000313" key="7">
    <source>
        <dbReference type="EMBL" id="RFN60464.1"/>
    </source>
</evidence>
<dbReference type="Proteomes" id="UP000261082">
    <property type="component" value="Unassembled WGS sequence"/>
</dbReference>
<evidence type="ECO:0000259" key="6">
    <source>
        <dbReference type="Pfam" id="PF07291"/>
    </source>
</evidence>
<sequence length="141" mass="15660">MSNNQLAFFVARLTIGINLLVHGLVRIPKLDAFANGIVKGFSETYLPEILVSPFAYSLPFIEFTIGALLLLGWKTKYAAAAGGLLIALLILGSAFKEDWAAVGTQMVYAIFFFLLIKNLDHNYWSIDTNARKKVDGFKTER</sequence>
<reference evidence="7 8" key="1">
    <citation type="journal article" date="2007" name="Int. J. Syst. Evol. Microbiol.">
        <title>Marixanthomonas ophiurae gen. nov., sp. nov., a marine bacterium of the family Flavobacteriaceae isolated from a deep-sea brittle star.</title>
        <authorList>
            <person name="Romanenko L.A."/>
            <person name="Uchino M."/>
            <person name="Frolova G.M."/>
            <person name="Mikhailov V.V."/>
        </authorList>
    </citation>
    <scope>NUCLEOTIDE SEQUENCE [LARGE SCALE GENOMIC DNA]</scope>
    <source>
        <strain evidence="7 8">KMM 3046</strain>
    </source>
</reference>
<feature type="transmembrane region" description="Helical" evidence="5">
    <location>
        <begin position="77"/>
        <end position="93"/>
    </location>
</feature>
<evidence type="ECO:0000256" key="3">
    <source>
        <dbReference type="ARBA" id="ARBA00022989"/>
    </source>
</evidence>
<evidence type="ECO:0000256" key="5">
    <source>
        <dbReference type="SAM" id="Phobius"/>
    </source>
</evidence>
<evidence type="ECO:0000256" key="4">
    <source>
        <dbReference type="ARBA" id="ARBA00023136"/>
    </source>
</evidence>
<feature type="transmembrane region" description="Helical" evidence="5">
    <location>
        <begin position="7"/>
        <end position="25"/>
    </location>
</feature>
<evidence type="ECO:0000313" key="8">
    <source>
        <dbReference type="Proteomes" id="UP000261082"/>
    </source>
</evidence>
<dbReference type="GO" id="GO:0016020">
    <property type="term" value="C:membrane"/>
    <property type="evidence" value="ECO:0007669"/>
    <property type="project" value="UniProtKB-SubCell"/>
</dbReference>
<dbReference type="EMBL" id="QVID01000001">
    <property type="protein sequence ID" value="RFN60464.1"/>
    <property type="molecule type" value="Genomic_DNA"/>
</dbReference>
<name>A0A3E1QED3_9FLAO</name>
<keyword evidence="4 5" id="KW-0472">Membrane</keyword>
<dbReference type="AlphaFoldDB" id="A0A3E1QED3"/>
<feature type="domain" description="Methylamine utilisation protein MauE" evidence="6">
    <location>
        <begin position="7"/>
        <end position="91"/>
    </location>
</feature>
<organism evidence="7 8">
    <name type="scientific">Marixanthomonas ophiurae</name>
    <dbReference type="NCBI Taxonomy" id="387659"/>
    <lineage>
        <taxon>Bacteria</taxon>
        <taxon>Pseudomonadati</taxon>
        <taxon>Bacteroidota</taxon>
        <taxon>Flavobacteriia</taxon>
        <taxon>Flavobacteriales</taxon>
        <taxon>Flavobacteriaceae</taxon>
        <taxon>Marixanthomonas</taxon>
    </lineage>
</organism>
<evidence type="ECO:0000256" key="2">
    <source>
        <dbReference type="ARBA" id="ARBA00022692"/>
    </source>
</evidence>
<proteinExistence type="predicted"/>
<comment type="subcellular location">
    <subcellularLocation>
        <location evidence="1">Membrane</location>
        <topology evidence="1">Multi-pass membrane protein</topology>
    </subcellularLocation>
</comment>
<accession>A0A3E1QED3</accession>
<evidence type="ECO:0000256" key="1">
    <source>
        <dbReference type="ARBA" id="ARBA00004141"/>
    </source>
</evidence>
<feature type="transmembrane region" description="Helical" evidence="5">
    <location>
        <begin position="99"/>
        <end position="116"/>
    </location>
</feature>
<keyword evidence="8" id="KW-1185">Reference proteome</keyword>
<gene>
    <name evidence="7" type="ORF">DZ858_04525</name>
</gene>
<dbReference type="InterPro" id="IPR009908">
    <property type="entry name" value="Methylamine_util_MauE"/>
</dbReference>
<dbReference type="OrthoDB" id="4732370at2"/>
<keyword evidence="2 5" id="KW-0812">Transmembrane</keyword>
<keyword evidence="3 5" id="KW-1133">Transmembrane helix</keyword>
<protein>
    <submittedName>
        <fullName evidence="7">DoxX family membrane protein</fullName>
    </submittedName>
</protein>